<name>A0A1C0TU48_9GAMM</name>
<sequence length="134" mass="14870">MFFNLTVSTVSSIQLARYVISFAWLYHGIFPKLVHVAPLESLIMSSIGFSNEVSLLITRVAGIGEVIFGVFFFIYYQTYLANVLNIVGLTVLLASVTVLQPQILIEAFNPVTTNIPLVALSLVLINHVREIKVK</sequence>
<feature type="transmembrane region" description="Helical" evidence="1">
    <location>
        <begin position="56"/>
        <end position="76"/>
    </location>
</feature>
<feature type="transmembrane region" description="Helical" evidence="1">
    <location>
        <begin position="83"/>
        <end position="105"/>
    </location>
</feature>
<dbReference type="OrthoDB" id="6199084at2"/>
<dbReference type="InterPro" id="IPR025695">
    <property type="entry name" value="DoxX-like"/>
</dbReference>
<dbReference type="EMBL" id="MAUJ01000001">
    <property type="protein sequence ID" value="OCQ22846.1"/>
    <property type="molecule type" value="Genomic_DNA"/>
</dbReference>
<reference evidence="3" key="1">
    <citation type="submission" date="2016-07" db="EMBL/GenBank/DDBJ databases">
        <authorList>
            <person name="Florea S."/>
            <person name="Webb J.S."/>
            <person name="Jaromczyk J."/>
            <person name="Schardl C.L."/>
        </authorList>
    </citation>
    <scope>NUCLEOTIDE SEQUENCE [LARGE SCALE GENOMIC DNA]</scope>
    <source>
        <strain evidence="3">IPB1</strain>
    </source>
</reference>
<evidence type="ECO:0000313" key="2">
    <source>
        <dbReference type="EMBL" id="OCQ22846.1"/>
    </source>
</evidence>
<comment type="caution">
    <text evidence="2">The sequence shown here is derived from an EMBL/GenBank/DDBJ whole genome shotgun (WGS) entry which is preliminary data.</text>
</comment>
<keyword evidence="1" id="KW-1133">Transmembrane helix</keyword>
<dbReference type="Proteomes" id="UP000093366">
    <property type="component" value="Unassembled WGS sequence"/>
</dbReference>
<dbReference type="RefSeq" id="WP_065788849.1">
    <property type="nucleotide sequence ID" value="NZ_MAUJ01000001.1"/>
</dbReference>
<dbReference type="Pfam" id="PF13781">
    <property type="entry name" value="DoxX_3"/>
    <property type="match status" value="1"/>
</dbReference>
<organism evidence="2 3">
    <name type="scientific">Pseudoalteromonas luteoviolacea</name>
    <dbReference type="NCBI Taxonomy" id="43657"/>
    <lineage>
        <taxon>Bacteria</taxon>
        <taxon>Pseudomonadati</taxon>
        <taxon>Pseudomonadota</taxon>
        <taxon>Gammaproteobacteria</taxon>
        <taxon>Alteromonadales</taxon>
        <taxon>Pseudoalteromonadaceae</taxon>
        <taxon>Pseudoalteromonas</taxon>
    </lineage>
</organism>
<dbReference type="AlphaFoldDB" id="A0A1C0TU48"/>
<keyword evidence="1" id="KW-0812">Transmembrane</keyword>
<accession>A0A1C0TU48</accession>
<evidence type="ECO:0000256" key="1">
    <source>
        <dbReference type="SAM" id="Phobius"/>
    </source>
</evidence>
<evidence type="ECO:0008006" key="4">
    <source>
        <dbReference type="Google" id="ProtNLM"/>
    </source>
</evidence>
<gene>
    <name evidence="2" type="ORF">A7985_02500</name>
</gene>
<feature type="transmembrane region" description="Helical" evidence="1">
    <location>
        <begin position="111"/>
        <end position="128"/>
    </location>
</feature>
<protein>
    <recommendedName>
        <fullName evidence="4">DoxX-like family protein</fullName>
    </recommendedName>
</protein>
<keyword evidence="1" id="KW-0472">Membrane</keyword>
<feature type="transmembrane region" description="Helical" evidence="1">
    <location>
        <begin position="6"/>
        <end position="26"/>
    </location>
</feature>
<evidence type="ECO:0000313" key="3">
    <source>
        <dbReference type="Proteomes" id="UP000093366"/>
    </source>
</evidence>
<proteinExistence type="predicted"/>